<keyword evidence="5" id="KW-0378">Hydrolase</keyword>
<evidence type="ECO:0000256" key="5">
    <source>
        <dbReference type="ARBA" id="ARBA00022801"/>
    </source>
</evidence>
<evidence type="ECO:0000313" key="9">
    <source>
        <dbReference type="Proteomes" id="UP000466442"/>
    </source>
</evidence>
<dbReference type="Pfam" id="PF00328">
    <property type="entry name" value="His_Phos_2"/>
    <property type="match status" value="1"/>
</dbReference>
<dbReference type="PANTHER" id="PTHR11567:SF211">
    <property type="entry name" value="PROSTATIC ACID PHOSPHATASE"/>
    <property type="match status" value="1"/>
</dbReference>
<gene>
    <name evidence="8" type="ORF">GE061_010680</name>
</gene>
<dbReference type="EMBL" id="WIXP02000003">
    <property type="protein sequence ID" value="KAF6212967.1"/>
    <property type="molecule type" value="Genomic_DNA"/>
</dbReference>
<sequence>MECFSVLKRFILSISKVQWVVIILVITTIPIGAIAVYYWNLDDDPPSSPSDPLADKYGPVIYVNMLYRHGARNPIEVTPTDPYSDSKYWPGGLGSITLKGIASHYHLGKWIADRYRHLLPTEWTSINDAIVVISSDVNRTLMSAEANLAGMFPVTGDSSSWEGFSSYPVPIHSIPTADDAMLQFTKTCAKYNALLEATKASKEFQSTTQMYKNVSEYVELNSQKSMDDLFDFASVYETYFIEESVGLELPEWLEKVYPSPLHELSVMDFIFLTWTTEMKRLRGGPFVKEVLSNFHQKLNGSSSLNVTAYSAHDLTIASAMRAMGVFNNEIPPFTALLLLELRMPKNETEPVIMLWYKNSTGDPFMLQIHGCSVACPLGQMEDLLKPVIPDDWEEECQ</sequence>
<evidence type="ECO:0000256" key="1">
    <source>
        <dbReference type="ARBA" id="ARBA00000032"/>
    </source>
</evidence>
<proteinExistence type="inferred from homology"/>
<dbReference type="SUPFAM" id="SSF53254">
    <property type="entry name" value="Phosphoglycerate mutase-like"/>
    <property type="match status" value="1"/>
</dbReference>
<dbReference type="AlphaFoldDB" id="A0A6A4JW87"/>
<keyword evidence="9" id="KW-1185">Reference proteome</keyword>
<name>A0A6A4JW87_APOLU</name>
<dbReference type="InterPro" id="IPR029033">
    <property type="entry name" value="His_PPase_superfam"/>
</dbReference>
<dbReference type="Gene3D" id="3.40.50.1240">
    <property type="entry name" value="Phosphoglycerate mutase-like"/>
    <property type="match status" value="1"/>
</dbReference>
<protein>
    <recommendedName>
        <fullName evidence="3">acid phosphatase</fullName>
        <ecNumber evidence="3">3.1.3.2</ecNumber>
    </recommendedName>
</protein>
<evidence type="ECO:0000313" key="8">
    <source>
        <dbReference type="EMBL" id="KAF6212967.1"/>
    </source>
</evidence>
<comment type="catalytic activity">
    <reaction evidence="1">
        <text>a phosphate monoester + H2O = an alcohol + phosphate</text>
        <dbReference type="Rhea" id="RHEA:15017"/>
        <dbReference type="ChEBI" id="CHEBI:15377"/>
        <dbReference type="ChEBI" id="CHEBI:30879"/>
        <dbReference type="ChEBI" id="CHEBI:43474"/>
        <dbReference type="ChEBI" id="CHEBI:67140"/>
        <dbReference type="EC" id="3.1.3.2"/>
    </reaction>
</comment>
<keyword evidence="7" id="KW-0325">Glycoprotein</keyword>
<dbReference type="PANTHER" id="PTHR11567">
    <property type="entry name" value="ACID PHOSPHATASE-RELATED"/>
    <property type="match status" value="1"/>
</dbReference>
<keyword evidence="6" id="KW-1015">Disulfide bond</keyword>
<comment type="caution">
    <text evidence="8">The sequence shown here is derived from an EMBL/GenBank/DDBJ whole genome shotgun (WGS) entry which is preliminary data.</text>
</comment>
<reference evidence="8" key="1">
    <citation type="journal article" date="2021" name="Mol. Ecol. Resour.">
        <title>Apolygus lucorum genome provides insights into omnivorousness and mesophyll feeding.</title>
        <authorList>
            <person name="Liu Y."/>
            <person name="Liu H."/>
            <person name="Wang H."/>
            <person name="Huang T."/>
            <person name="Liu B."/>
            <person name="Yang B."/>
            <person name="Yin L."/>
            <person name="Li B."/>
            <person name="Zhang Y."/>
            <person name="Zhang S."/>
            <person name="Jiang F."/>
            <person name="Zhang X."/>
            <person name="Ren Y."/>
            <person name="Wang B."/>
            <person name="Wang S."/>
            <person name="Lu Y."/>
            <person name="Wu K."/>
            <person name="Fan W."/>
            <person name="Wang G."/>
        </authorList>
    </citation>
    <scope>NUCLEOTIDE SEQUENCE</scope>
    <source>
        <strain evidence="8">12Hb</strain>
    </source>
</reference>
<keyword evidence="4" id="KW-0732">Signal</keyword>
<accession>A0A6A4JW87</accession>
<evidence type="ECO:0000256" key="2">
    <source>
        <dbReference type="ARBA" id="ARBA00005375"/>
    </source>
</evidence>
<evidence type="ECO:0000256" key="3">
    <source>
        <dbReference type="ARBA" id="ARBA00012646"/>
    </source>
</evidence>
<evidence type="ECO:0000256" key="4">
    <source>
        <dbReference type="ARBA" id="ARBA00022729"/>
    </source>
</evidence>
<dbReference type="InterPro" id="IPR000560">
    <property type="entry name" value="His_Pase_clade-2"/>
</dbReference>
<dbReference type="OrthoDB" id="10257284at2759"/>
<comment type="similarity">
    <text evidence="2">Belongs to the histidine acid phosphatase family.</text>
</comment>
<evidence type="ECO:0000256" key="7">
    <source>
        <dbReference type="ARBA" id="ARBA00023180"/>
    </source>
</evidence>
<dbReference type="Proteomes" id="UP000466442">
    <property type="component" value="Unassembled WGS sequence"/>
</dbReference>
<dbReference type="CDD" id="cd07061">
    <property type="entry name" value="HP_HAP_like"/>
    <property type="match status" value="1"/>
</dbReference>
<organism evidence="8 9">
    <name type="scientific">Apolygus lucorum</name>
    <name type="common">Small green plant bug</name>
    <name type="synonym">Lygocoris lucorum</name>
    <dbReference type="NCBI Taxonomy" id="248454"/>
    <lineage>
        <taxon>Eukaryota</taxon>
        <taxon>Metazoa</taxon>
        <taxon>Ecdysozoa</taxon>
        <taxon>Arthropoda</taxon>
        <taxon>Hexapoda</taxon>
        <taxon>Insecta</taxon>
        <taxon>Pterygota</taxon>
        <taxon>Neoptera</taxon>
        <taxon>Paraneoptera</taxon>
        <taxon>Hemiptera</taxon>
        <taxon>Heteroptera</taxon>
        <taxon>Panheteroptera</taxon>
        <taxon>Cimicomorpha</taxon>
        <taxon>Miridae</taxon>
        <taxon>Mirini</taxon>
        <taxon>Apolygus</taxon>
    </lineage>
</organism>
<dbReference type="GO" id="GO:0003993">
    <property type="term" value="F:acid phosphatase activity"/>
    <property type="evidence" value="ECO:0007669"/>
    <property type="project" value="UniProtKB-EC"/>
</dbReference>
<dbReference type="EC" id="3.1.3.2" evidence="3"/>
<dbReference type="InterPro" id="IPR050645">
    <property type="entry name" value="Histidine_acid_phosphatase"/>
</dbReference>
<evidence type="ECO:0000256" key="6">
    <source>
        <dbReference type="ARBA" id="ARBA00023157"/>
    </source>
</evidence>